<organism evidence="4">
    <name type="scientific">Anisakis simplex</name>
    <name type="common">Herring worm</name>
    <dbReference type="NCBI Taxonomy" id="6269"/>
    <lineage>
        <taxon>Eukaryota</taxon>
        <taxon>Metazoa</taxon>
        <taxon>Ecdysozoa</taxon>
        <taxon>Nematoda</taxon>
        <taxon>Chromadorea</taxon>
        <taxon>Rhabditida</taxon>
        <taxon>Spirurina</taxon>
        <taxon>Ascaridomorpha</taxon>
        <taxon>Ascaridoidea</taxon>
        <taxon>Anisakidae</taxon>
        <taxon>Anisakis</taxon>
        <taxon>Anisakis simplex complex</taxon>
    </lineage>
</organism>
<protein>
    <submittedName>
        <fullName evidence="2 4">Uncharacterized protein</fullName>
    </submittedName>
</protein>
<evidence type="ECO:0000313" key="4">
    <source>
        <dbReference type="WBParaSite" id="ASIM_0001320301-mRNA-1"/>
    </source>
</evidence>
<proteinExistence type="predicted"/>
<dbReference type="AlphaFoldDB" id="A0A0M3JXV9"/>
<sequence length="66" mass="7660">MEEGSSGARKVHPREKRDGSLDRNQDLPQSKMELEIREGIPWMKEKAWEMGSSWLGWAWMKCPPSS</sequence>
<evidence type="ECO:0000256" key="1">
    <source>
        <dbReference type="SAM" id="MobiDB-lite"/>
    </source>
</evidence>
<evidence type="ECO:0000313" key="2">
    <source>
        <dbReference type="EMBL" id="VDK47906.1"/>
    </source>
</evidence>
<accession>A0A0M3JXV9</accession>
<dbReference type="Proteomes" id="UP000267096">
    <property type="component" value="Unassembled WGS sequence"/>
</dbReference>
<evidence type="ECO:0000313" key="3">
    <source>
        <dbReference type="Proteomes" id="UP000267096"/>
    </source>
</evidence>
<gene>
    <name evidence="2" type="ORF">ASIM_LOCUS12669</name>
</gene>
<keyword evidence="3" id="KW-1185">Reference proteome</keyword>
<dbReference type="EMBL" id="UYRR01031228">
    <property type="protein sequence ID" value="VDK47906.1"/>
    <property type="molecule type" value="Genomic_DNA"/>
</dbReference>
<dbReference type="WBParaSite" id="ASIM_0001320301-mRNA-1">
    <property type="protein sequence ID" value="ASIM_0001320301-mRNA-1"/>
    <property type="gene ID" value="ASIM_0001320301"/>
</dbReference>
<feature type="compositionally biased region" description="Basic and acidic residues" evidence="1">
    <location>
        <begin position="15"/>
        <end position="25"/>
    </location>
</feature>
<reference evidence="4" key="1">
    <citation type="submission" date="2017-02" db="UniProtKB">
        <authorList>
            <consortium name="WormBaseParasite"/>
        </authorList>
    </citation>
    <scope>IDENTIFICATION</scope>
</reference>
<reference evidence="2 3" key="2">
    <citation type="submission" date="2018-11" db="EMBL/GenBank/DDBJ databases">
        <authorList>
            <consortium name="Pathogen Informatics"/>
        </authorList>
    </citation>
    <scope>NUCLEOTIDE SEQUENCE [LARGE SCALE GENOMIC DNA]</scope>
</reference>
<feature type="region of interest" description="Disordered" evidence="1">
    <location>
        <begin position="1"/>
        <end position="32"/>
    </location>
</feature>
<name>A0A0M3JXV9_ANISI</name>